<keyword evidence="4" id="KW-0378">Hydrolase</keyword>
<keyword evidence="2" id="KW-0235">DNA replication</keyword>
<keyword evidence="7" id="KW-0238">DNA-binding</keyword>
<dbReference type="Gene3D" id="1.10.860.10">
    <property type="entry name" value="DNAb Helicase, Chain A"/>
    <property type="match status" value="1"/>
</dbReference>
<evidence type="ECO:0000256" key="3">
    <source>
        <dbReference type="ARBA" id="ARBA00022741"/>
    </source>
</evidence>
<evidence type="ECO:0000259" key="11">
    <source>
        <dbReference type="PROSITE" id="PS51199"/>
    </source>
</evidence>
<dbReference type="InterPro" id="IPR007694">
    <property type="entry name" value="DNA_helicase_DnaB-like_C"/>
</dbReference>
<proteinExistence type="inferred from homology"/>
<keyword evidence="6" id="KW-0067">ATP-binding</keyword>
<dbReference type="Pfam" id="PF03796">
    <property type="entry name" value="DnaB_C"/>
    <property type="match status" value="1"/>
</dbReference>
<keyword evidence="5 12" id="KW-0347">Helicase</keyword>
<dbReference type="EMBL" id="BK015173">
    <property type="protein sequence ID" value="DAD94064.1"/>
    <property type="molecule type" value="Genomic_DNA"/>
</dbReference>
<dbReference type="InterPro" id="IPR016136">
    <property type="entry name" value="DNA_helicase_N/primase_C"/>
</dbReference>
<sequence>MDNSNLHSDEAEVNVIASILVIQDNSKYINSLETQDFYSKTNKAIFSLMKELNDKDETVDLLTVKELGVTKKFNGIKLLETMTDMTDKLVYAGNIDKYIKILKNLSVKRKIFNTAKKVCEEISEVDPNKDEIEVKNEVVQKFLNIKTNKKNSNAEMKDVMIETLKDIDDKYQKRDDYSLRTGYLDLDKIIEGLHEQELTLLGARPGVGKTAFSLQMAEHIAKKGVYVYFVSLEMSRKQLGNRIIAREAEIDSHVLRMGWLTEENFAKINEVAGNVADIKMCIDSESTTIQDIEDKANELKQEKNLGLMVIDYLQLLKSRNKFTNREQEVADISRRLKLLSKELDIPVVALCQLNRETEKRRRPLLADLRESGSLEQDADNVIFLYVDDEEKVKNRIIDVEVIVAKQRNGPTGMVKIRFNKKQMKFDNVGG</sequence>
<organism evidence="12">
    <name type="scientific">Siphoviridae sp. ctUF252</name>
    <dbReference type="NCBI Taxonomy" id="2826350"/>
    <lineage>
        <taxon>Viruses</taxon>
        <taxon>Duplodnaviria</taxon>
        <taxon>Heunggongvirae</taxon>
        <taxon>Uroviricota</taxon>
        <taxon>Caudoviricetes</taxon>
    </lineage>
</organism>
<comment type="similarity">
    <text evidence="1">Belongs to the helicase family. DnaB subfamily.</text>
</comment>
<accession>A0A8S5NIM2</accession>
<dbReference type="CDD" id="cd00984">
    <property type="entry name" value="DnaB_C"/>
    <property type="match status" value="1"/>
</dbReference>
<evidence type="ECO:0000256" key="7">
    <source>
        <dbReference type="ARBA" id="ARBA00023125"/>
    </source>
</evidence>
<dbReference type="EC" id="5.6.2.3" evidence="9"/>
<name>A0A8S5NIM2_9CAUD</name>
<reference evidence="12" key="1">
    <citation type="journal article" date="2021" name="Proc. Natl. Acad. Sci. U.S.A.">
        <title>A Catalog of Tens of Thousands of Viruses from Human Metagenomes Reveals Hidden Associations with Chronic Diseases.</title>
        <authorList>
            <person name="Tisza M.J."/>
            <person name="Buck C.B."/>
        </authorList>
    </citation>
    <scope>NUCLEOTIDE SEQUENCE</scope>
    <source>
        <strain evidence="12">CtUF252</strain>
    </source>
</reference>
<evidence type="ECO:0000256" key="10">
    <source>
        <dbReference type="ARBA" id="ARBA00048954"/>
    </source>
</evidence>
<dbReference type="Pfam" id="PF00772">
    <property type="entry name" value="DnaB"/>
    <property type="match status" value="1"/>
</dbReference>
<dbReference type="SUPFAM" id="SSF48024">
    <property type="entry name" value="N-terminal domain of DnaB helicase"/>
    <property type="match status" value="1"/>
</dbReference>
<dbReference type="PROSITE" id="PS51199">
    <property type="entry name" value="SF4_HELICASE"/>
    <property type="match status" value="1"/>
</dbReference>
<evidence type="ECO:0000256" key="8">
    <source>
        <dbReference type="ARBA" id="ARBA00023235"/>
    </source>
</evidence>
<evidence type="ECO:0000256" key="9">
    <source>
        <dbReference type="ARBA" id="ARBA00044969"/>
    </source>
</evidence>
<evidence type="ECO:0000256" key="2">
    <source>
        <dbReference type="ARBA" id="ARBA00022705"/>
    </source>
</evidence>
<dbReference type="GO" id="GO:0043139">
    <property type="term" value="F:5'-3' DNA helicase activity"/>
    <property type="evidence" value="ECO:0007669"/>
    <property type="project" value="UniProtKB-EC"/>
</dbReference>
<dbReference type="PANTHER" id="PTHR30153:SF2">
    <property type="entry name" value="REPLICATIVE DNA HELICASE"/>
    <property type="match status" value="1"/>
</dbReference>
<dbReference type="PANTHER" id="PTHR30153">
    <property type="entry name" value="REPLICATIVE DNA HELICASE DNAB"/>
    <property type="match status" value="1"/>
</dbReference>
<feature type="domain" description="SF4 helicase" evidence="11">
    <location>
        <begin position="172"/>
        <end position="430"/>
    </location>
</feature>
<evidence type="ECO:0000256" key="1">
    <source>
        <dbReference type="ARBA" id="ARBA00008428"/>
    </source>
</evidence>
<dbReference type="GO" id="GO:0016787">
    <property type="term" value="F:hydrolase activity"/>
    <property type="evidence" value="ECO:0007669"/>
    <property type="project" value="UniProtKB-KW"/>
</dbReference>
<evidence type="ECO:0000256" key="4">
    <source>
        <dbReference type="ARBA" id="ARBA00022801"/>
    </source>
</evidence>
<dbReference type="GO" id="GO:0005524">
    <property type="term" value="F:ATP binding"/>
    <property type="evidence" value="ECO:0007669"/>
    <property type="project" value="UniProtKB-KW"/>
</dbReference>
<dbReference type="Gene3D" id="3.40.50.300">
    <property type="entry name" value="P-loop containing nucleotide triphosphate hydrolases"/>
    <property type="match status" value="1"/>
</dbReference>
<dbReference type="GO" id="GO:0006260">
    <property type="term" value="P:DNA replication"/>
    <property type="evidence" value="ECO:0007669"/>
    <property type="project" value="UniProtKB-KW"/>
</dbReference>
<keyword evidence="8" id="KW-0413">Isomerase</keyword>
<dbReference type="GO" id="GO:0003677">
    <property type="term" value="F:DNA binding"/>
    <property type="evidence" value="ECO:0007669"/>
    <property type="project" value="UniProtKB-KW"/>
</dbReference>
<dbReference type="SUPFAM" id="SSF52540">
    <property type="entry name" value="P-loop containing nucleoside triphosphate hydrolases"/>
    <property type="match status" value="1"/>
</dbReference>
<keyword evidence="3" id="KW-0547">Nucleotide-binding</keyword>
<dbReference type="InterPro" id="IPR036185">
    <property type="entry name" value="DNA_heli_DnaB-like_N_sf"/>
</dbReference>
<dbReference type="InterPro" id="IPR027417">
    <property type="entry name" value="P-loop_NTPase"/>
</dbReference>
<evidence type="ECO:0000256" key="6">
    <source>
        <dbReference type="ARBA" id="ARBA00022840"/>
    </source>
</evidence>
<dbReference type="InterPro" id="IPR007693">
    <property type="entry name" value="DNA_helicase_DnaB-like_N"/>
</dbReference>
<evidence type="ECO:0000256" key="5">
    <source>
        <dbReference type="ARBA" id="ARBA00022806"/>
    </source>
</evidence>
<evidence type="ECO:0000313" key="12">
    <source>
        <dbReference type="EMBL" id="DAD94064.1"/>
    </source>
</evidence>
<protein>
    <recommendedName>
        <fullName evidence="9">DNA 5'-3' helicase</fullName>
        <ecNumber evidence="9">5.6.2.3</ecNumber>
    </recommendedName>
</protein>
<comment type="catalytic activity">
    <reaction evidence="10">
        <text>ATP + H2O = ADP + phosphate + H(+)</text>
        <dbReference type="Rhea" id="RHEA:13065"/>
        <dbReference type="ChEBI" id="CHEBI:15377"/>
        <dbReference type="ChEBI" id="CHEBI:15378"/>
        <dbReference type="ChEBI" id="CHEBI:30616"/>
        <dbReference type="ChEBI" id="CHEBI:43474"/>
        <dbReference type="ChEBI" id="CHEBI:456216"/>
        <dbReference type="EC" id="5.6.2.3"/>
    </reaction>
</comment>